<dbReference type="Pfam" id="PF00005">
    <property type="entry name" value="ABC_tran"/>
    <property type="match status" value="2"/>
</dbReference>
<dbReference type="EC" id="3.6.1.-" evidence="12"/>
<dbReference type="EMBL" id="FXEG02000003">
    <property type="protein sequence ID" value="SOX55150.1"/>
    <property type="molecule type" value="Genomic_DNA"/>
</dbReference>
<keyword evidence="15" id="KW-1185">Reference proteome</keyword>
<dbReference type="Gene3D" id="3.40.50.300">
    <property type="entry name" value="P-loop containing nucleotide triphosphate hydrolases"/>
    <property type="match status" value="2"/>
</dbReference>
<evidence type="ECO:0000256" key="2">
    <source>
        <dbReference type="ARBA" id="ARBA00022490"/>
    </source>
</evidence>
<dbReference type="InterPro" id="IPR027417">
    <property type="entry name" value="P-loop_NTPase"/>
</dbReference>
<dbReference type="Pfam" id="PF12848">
    <property type="entry name" value="ABC_tran_Xtn"/>
    <property type="match status" value="1"/>
</dbReference>
<feature type="domain" description="ABC transporter" evidence="13">
    <location>
        <begin position="6"/>
        <end position="256"/>
    </location>
</feature>
<evidence type="ECO:0000256" key="4">
    <source>
        <dbReference type="ARBA" id="ARBA00022730"/>
    </source>
</evidence>
<keyword evidence="2 12" id="KW-0963">Cytoplasm</keyword>
<dbReference type="InterPro" id="IPR003593">
    <property type="entry name" value="AAA+_ATPase"/>
</dbReference>
<dbReference type="FunFam" id="3.40.50.300:FF:000183">
    <property type="entry name" value="ABC transporter ATP-binding protein yjjK"/>
    <property type="match status" value="1"/>
</dbReference>
<feature type="binding site" evidence="12">
    <location>
        <begin position="354"/>
        <end position="361"/>
    </location>
    <ligand>
        <name>ATP</name>
        <dbReference type="ChEBI" id="CHEBI:30616"/>
        <label>2</label>
    </ligand>
</feature>
<dbReference type="PANTHER" id="PTHR43858">
    <property type="entry name" value="ENERGY-DEPENDENT TRANSLATIONAL THROTTLE PROTEIN ETTA"/>
    <property type="match status" value="1"/>
</dbReference>
<dbReference type="OrthoDB" id="3239744at2"/>
<comment type="subcellular location">
    <subcellularLocation>
        <location evidence="12">Cytoplasm</location>
    </subcellularLocation>
    <text evidence="12">Associates with ribosomes and polysomes.</text>
</comment>
<dbReference type="GO" id="GO:0043022">
    <property type="term" value="F:ribosome binding"/>
    <property type="evidence" value="ECO:0007669"/>
    <property type="project" value="UniProtKB-UniRule"/>
</dbReference>
<dbReference type="NCBIfam" id="TIGR03719">
    <property type="entry name" value="ABC_ABC_ChvD"/>
    <property type="match status" value="1"/>
</dbReference>
<comment type="domain">
    <text evidence="12">The P-site tRNA interaction motif (PtIM domain) probably interacts with the P-site tRNA(fMet) as well as the 23S rRNA.</text>
</comment>
<dbReference type="InterPro" id="IPR003439">
    <property type="entry name" value="ABC_transporter-like_ATP-bd"/>
</dbReference>
<keyword evidence="11 12" id="KW-0648">Protein biosynthesis</keyword>
<keyword evidence="6 12" id="KW-0547">Nucleotide-binding</keyword>
<dbReference type="CDD" id="cd03221">
    <property type="entry name" value="ABCF_EF-3"/>
    <property type="match status" value="2"/>
</dbReference>
<dbReference type="GO" id="GO:0045900">
    <property type="term" value="P:negative regulation of translational elongation"/>
    <property type="evidence" value="ECO:0007669"/>
    <property type="project" value="UniProtKB-UniRule"/>
</dbReference>
<keyword evidence="4 12" id="KW-0699">rRNA-binding</keyword>
<protein>
    <recommendedName>
        <fullName evidence="12">Energy-dependent translational throttle protein EttA</fullName>
        <ecNumber evidence="12">3.6.1.-</ecNumber>
    </recommendedName>
    <alternativeName>
        <fullName evidence="12">Translational regulatory factor EttA</fullName>
    </alternativeName>
</protein>
<dbReference type="GO" id="GO:0005737">
    <property type="term" value="C:cytoplasm"/>
    <property type="evidence" value="ECO:0007669"/>
    <property type="project" value="UniProtKB-SubCell"/>
</dbReference>
<evidence type="ECO:0000256" key="11">
    <source>
        <dbReference type="ARBA" id="ARBA00022917"/>
    </source>
</evidence>
<gene>
    <name evidence="12" type="primary">ettA</name>
    <name evidence="14" type="ORF">MAAFP003_3834</name>
</gene>
<dbReference type="GO" id="GO:0006412">
    <property type="term" value="P:translation"/>
    <property type="evidence" value="ECO:0007669"/>
    <property type="project" value="UniProtKB-KW"/>
</dbReference>
<organism evidence="14 15">
    <name type="scientific">Mycobacterium ahvazicum</name>
    <dbReference type="NCBI Taxonomy" id="1964395"/>
    <lineage>
        <taxon>Bacteria</taxon>
        <taxon>Bacillati</taxon>
        <taxon>Actinomycetota</taxon>
        <taxon>Actinomycetes</taxon>
        <taxon>Mycobacteriales</taxon>
        <taxon>Mycobacteriaceae</taxon>
        <taxon>Mycobacterium</taxon>
        <taxon>Mycobacterium simiae complex</taxon>
    </lineage>
</organism>
<dbReference type="RefSeq" id="WP_096289369.1">
    <property type="nucleotide sequence ID" value="NZ_FXEG02000003.1"/>
</dbReference>
<dbReference type="HAMAP" id="MF_00847">
    <property type="entry name" value="EttA"/>
    <property type="match status" value="1"/>
</dbReference>
<dbReference type="FunFam" id="3.40.50.300:FF:000011">
    <property type="entry name" value="Putative ABC transporter ATP-binding component"/>
    <property type="match status" value="1"/>
</dbReference>
<keyword evidence="10 12" id="KW-0694">RNA-binding</keyword>
<name>A0A2K4YED8_9MYCO</name>
<keyword evidence="7 12" id="KW-0378">Hydrolase</keyword>
<comment type="similarity">
    <text evidence="1 12">Belongs to the ABC transporter superfamily. ABCF family. Translational throttle EttA subfamily.</text>
</comment>
<reference evidence="14" key="1">
    <citation type="submission" date="2018-01" db="EMBL/GenBank/DDBJ databases">
        <authorList>
            <consortium name="Urmite Genomes"/>
        </authorList>
    </citation>
    <scope>NUCLEOTIDE SEQUENCE [LARGE SCALE GENOMIC DNA]</scope>
    <source>
        <strain evidence="14">AFP003</strain>
    </source>
</reference>
<keyword evidence="5 12" id="KW-0677">Repeat</keyword>
<dbReference type="PROSITE" id="PS00211">
    <property type="entry name" value="ABC_TRANSPORTER_1"/>
    <property type="match status" value="2"/>
</dbReference>
<comment type="caution">
    <text evidence="12">Lacks conserved residue(s) required for the propagation of feature annotation.</text>
</comment>
<keyword evidence="8 12" id="KW-0067">ATP-binding</keyword>
<dbReference type="NCBIfam" id="NF008775">
    <property type="entry name" value="PRK11819.1"/>
    <property type="match status" value="1"/>
</dbReference>
<evidence type="ECO:0000259" key="13">
    <source>
        <dbReference type="PROSITE" id="PS50893"/>
    </source>
</evidence>
<evidence type="ECO:0000256" key="10">
    <source>
        <dbReference type="ARBA" id="ARBA00022884"/>
    </source>
</evidence>
<proteinExistence type="inferred from homology"/>
<evidence type="ECO:0000313" key="15">
    <source>
        <dbReference type="Proteomes" id="UP000236318"/>
    </source>
</evidence>
<dbReference type="InterPro" id="IPR032781">
    <property type="entry name" value="ABC_tran_Xtn"/>
</dbReference>
<evidence type="ECO:0000256" key="1">
    <source>
        <dbReference type="ARBA" id="ARBA00005868"/>
    </source>
</evidence>
<evidence type="ECO:0000256" key="5">
    <source>
        <dbReference type="ARBA" id="ARBA00022737"/>
    </source>
</evidence>
<keyword evidence="3 12" id="KW-0820">tRNA-binding</keyword>
<accession>A0A2K4YED8</accession>
<dbReference type="PANTHER" id="PTHR43858:SF1">
    <property type="entry name" value="ABC TRANSPORTER-RELATED PROTEIN"/>
    <property type="match status" value="1"/>
</dbReference>
<dbReference type="GO" id="GO:0016887">
    <property type="term" value="F:ATP hydrolysis activity"/>
    <property type="evidence" value="ECO:0007669"/>
    <property type="project" value="UniProtKB-UniRule"/>
</dbReference>
<comment type="subunit">
    <text evidence="12">Monomer. Probably contacts ribosomal proteins L1, L5, L33 and S7, the 16S and 23S rRNA and the P-site containing tRNA(fMet).</text>
</comment>
<sequence>MAEFIYTMKKVRKAHGDKVILDDVTLSFFPGAKIGVVGPNGAGKSSVLRIMAGLDKPNNGDAFLATGATVGILQQEPPLNEEKTVRGNVEEGLGEIKVKLDRFNEVAELMATDYSDELMEEMGRLQEELDHADAWDLDSQLEQAMDALRCPPPDEPVTNLSGGERRRVALCKLLLSKPDLLLLDEPTNHLDAESVQWLEQHLASYAGAILAVTHDRYFLDNVAEWILELDRGRAYPYEGNYSTYLEKKAERIAVQGRKDAKLQKRLQEELAWVRSGAKARQAKSKARLGRYEEMAAEAEKTRKLDFEEIQIPVGPRLGNVVVEVDHLDKGFEGRTLIKDLSFTLPRNGIVGVIGPNGVGKTTLFKTIVGLEQPDSGTVKVGETVKLSYVDQSRAGIDPKKTVWEVVSDGLDHIIVGQSEVPSRAYVSAFGFKGPDQQKPAGVLSGGERNRLNLALTLKQGGNLILLDEPTNDLDVETLSSLENALEQFPGCAVVISHDRWFLDRTCTHILAWEGDEDNEAKWFWFEGNFGAYEENKVERLGAEAARPHRVTHRKLTRD</sequence>
<dbReference type="PROSITE" id="PS50893">
    <property type="entry name" value="ABC_TRANSPORTER_2"/>
    <property type="match status" value="2"/>
</dbReference>
<dbReference type="SMART" id="SM00382">
    <property type="entry name" value="AAA"/>
    <property type="match status" value="2"/>
</dbReference>
<dbReference type="InterPro" id="IPR017871">
    <property type="entry name" value="ABC_transporter-like_CS"/>
</dbReference>
<evidence type="ECO:0000256" key="12">
    <source>
        <dbReference type="HAMAP-Rule" id="MF_00847"/>
    </source>
</evidence>
<comment type="caution">
    <text evidence="14">The sequence shown here is derived from an EMBL/GenBank/DDBJ whole genome shotgun (WGS) entry which is preliminary data.</text>
</comment>
<comment type="domain">
    <text evidence="12">The arm domain is inserted in the first ABC transporter domain. Probably contacts ribosomal protein L1.</text>
</comment>
<evidence type="ECO:0000256" key="9">
    <source>
        <dbReference type="ARBA" id="ARBA00022845"/>
    </source>
</evidence>
<evidence type="ECO:0000256" key="7">
    <source>
        <dbReference type="ARBA" id="ARBA00022801"/>
    </source>
</evidence>
<dbReference type="InterPro" id="IPR022374">
    <property type="entry name" value="EttA"/>
</dbReference>
<keyword evidence="9 12" id="KW-0810">Translation regulation</keyword>
<evidence type="ECO:0000256" key="6">
    <source>
        <dbReference type="ARBA" id="ARBA00022741"/>
    </source>
</evidence>
<feature type="domain" description="ABC transporter" evidence="13">
    <location>
        <begin position="322"/>
        <end position="553"/>
    </location>
</feature>
<dbReference type="AlphaFoldDB" id="A0A2K4YED8"/>
<evidence type="ECO:0000256" key="3">
    <source>
        <dbReference type="ARBA" id="ARBA00022555"/>
    </source>
</evidence>
<dbReference type="GO" id="GO:0000049">
    <property type="term" value="F:tRNA binding"/>
    <property type="evidence" value="ECO:0007669"/>
    <property type="project" value="UniProtKB-UniRule"/>
</dbReference>
<dbReference type="GO" id="GO:0019843">
    <property type="term" value="F:rRNA binding"/>
    <property type="evidence" value="ECO:0007669"/>
    <property type="project" value="UniProtKB-UniRule"/>
</dbReference>
<dbReference type="Proteomes" id="UP000236318">
    <property type="component" value="Unassembled WGS sequence"/>
</dbReference>
<feature type="binding site" evidence="12">
    <location>
        <begin position="38"/>
        <end position="45"/>
    </location>
    <ligand>
        <name>ATP</name>
        <dbReference type="ChEBI" id="CHEBI:30616"/>
        <label>1</label>
    </ligand>
</feature>
<comment type="catalytic activity">
    <reaction evidence="12">
        <text>ATP + H2O = ADP + phosphate + H(+)</text>
        <dbReference type="Rhea" id="RHEA:13065"/>
        <dbReference type="ChEBI" id="CHEBI:15377"/>
        <dbReference type="ChEBI" id="CHEBI:15378"/>
        <dbReference type="ChEBI" id="CHEBI:30616"/>
        <dbReference type="ChEBI" id="CHEBI:43474"/>
        <dbReference type="ChEBI" id="CHEBI:456216"/>
    </reaction>
</comment>
<dbReference type="SUPFAM" id="SSF52540">
    <property type="entry name" value="P-loop containing nucleoside triphosphate hydrolases"/>
    <property type="match status" value="2"/>
</dbReference>
<comment type="function">
    <text evidence="12">A translation factor that gates the progression of the 70S ribosomal initiation complex (IC, containing tRNA(fMet) in the P-site) into the translation elongation cycle by using a mechanism sensitive to the ATP/ADP ratio. Binds to the 70S ribosome E-site where it modulates the state of the translating ribosome during subunit translocation. ATP hydrolysis probably frees it from the ribosome, which can enter the elongation phase.</text>
</comment>
<evidence type="ECO:0000256" key="8">
    <source>
        <dbReference type="ARBA" id="ARBA00022840"/>
    </source>
</evidence>
<evidence type="ECO:0000313" key="14">
    <source>
        <dbReference type="EMBL" id="SOX55150.1"/>
    </source>
</evidence>
<dbReference type="GO" id="GO:0005524">
    <property type="term" value="F:ATP binding"/>
    <property type="evidence" value="ECO:0007669"/>
    <property type="project" value="UniProtKB-UniRule"/>
</dbReference>